<evidence type="ECO:0000313" key="3">
    <source>
        <dbReference type="EMBL" id="OLU40410.1"/>
    </source>
</evidence>
<accession>A0A1U7NGQ5</accession>
<dbReference type="PANTHER" id="PTHR33361:SF2">
    <property type="entry name" value="DUF885 DOMAIN-CONTAINING PROTEIN"/>
    <property type="match status" value="1"/>
</dbReference>
<protein>
    <recommendedName>
        <fullName evidence="5">DUF885 domain-containing protein</fullName>
    </recommendedName>
</protein>
<evidence type="ECO:0000256" key="1">
    <source>
        <dbReference type="SAM" id="MobiDB-lite"/>
    </source>
</evidence>
<keyword evidence="4" id="KW-1185">Reference proteome</keyword>
<dbReference type="PANTHER" id="PTHR33361">
    <property type="entry name" value="GLR0591 PROTEIN"/>
    <property type="match status" value="1"/>
</dbReference>
<sequence length="593" mass="68049">MFKKWTALLLALAMAGCSSAPTSHTTDSGHAAQKGEDQVEQTNQSSEDTAFDEYLDEYFKEYCSRSYLLAHRYFTDYQKEGITLKEDAYSLGNFVPTQEDRDFTNAVLEKLKGFDREKLTGTYQAIYDQMTWSYEFSKESDQEKYLYLGSIWSENFGTQSEVYTYFAEFELYNENDVDALVKVIDNVPQYFEEAISFSKEQAKRDLLAFNLDSVLTYCQDTLDNQASSPVFEELDLEVDTLMLDEAKANEYKQQIHDALNRSFFPSYQYLIDELSSMKDEIGEVVGLAQYENGREYYEKVLQSATGTDSSLDEINQEVSSALMQLSIQGQQLIESGFDMNSIMSIDTGLKSPEEILGYLEENYAKSFPVVNEMEYEIKALPDEQSQSGVTAYFVNPPIDSTRPYQMRYNARDFGQDFSSLSFFDTMAHEGIPGHMYQAQFNKEHFVSNAQYSMSDMAMQEGYATYAGEVAQSWLGLDEQVLEGYKLNTWLNNYSILQADLLINGAGVSKDEFVQIYGEQVADIYDRLAQEPGVFFSYYFGYYLITQKRAEAQEELKDKFNEVEFNQALLKDGNLRFSIVEENIDEYIEKAKTS</sequence>
<comment type="caution">
    <text evidence="3">The sequence shown here is derived from an EMBL/GenBank/DDBJ whole genome shotgun (WGS) entry which is preliminary data.</text>
</comment>
<dbReference type="Proteomes" id="UP000186341">
    <property type="component" value="Unassembled WGS sequence"/>
</dbReference>
<dbReference type="RefSeq" id="WP_075818986.1">
    <property type="nucleotide sequence ID" value="NZ_CAPNHH010000009.1"/>
</dbReference>
<dbReference type="GeneID" id="82202596"/>
<evidence type="ECO:0008006" key="5">
    <source>
        <dbReference type="Google" id="ProtNLM"/>
    </source>
</evidence>
<dbReference type="EMBL" id="MPJW01000108">
    <property type="protein sequence ID" value="OLU40410.1"/>
    <property type="molecule type" value="Genomic_DNA"/>
</dbReference>
<feature type="chain" id="PRO_5038611385" description="DUF885 domain-containing protein" evidence="2">
    <location>
        <begin position="21"/>
        <end position="593"/>
    </location>
</feature>
<evidence type="ECO:0000313" key="4">
    <source>
        <dbReference type="Proteomes" id="UP000186341"/>
    </source>
</evidence>
<name>A0A1U7NGQ5_9FIRM</name>
<dbReference type="InterPro" id="IPR010281">
    <property type="entry name" value="DUF885"/>
</dbReference>
<keyword evidence="2" id="KW-0732">Signal</keyword>
<dbReference type="OrthoDB" id="9760040at2"/>
<feature type="signal peptide" evidence="2">
    <location>
        <begin position="1"/>
        <end position="20"/>
    </location>
</feature>
<evidence type="ECO:0000256" key="2">
    <source>
        <dbReference type="SAM" id="SignalP"/>
    </source>
</evidence>
<proteinExistence type="predicted"/>
<organism evidence="3 4">
    <name type="scientific">Ileibacterium valens</name>
    <dbReference type="NCBI Taxonomy" id="1862668"/>
    <lineage>
        <taxon>Bacteria</taxon>
        <taxon>Bacillati</taxon>
        <taxon>Bacillota</taxon>
        <taxon>Erysipelotrichia</taxon>
        <taxon>Erysipelotrichales</taxon>
        <taxon>Erysipelotrichaceae</taxon>
        <taxon>Ileibacterium</taxon>
    </lineage>
</organism>
<gene>
    <name evidence="3" type="ORF">BO222_05130</name>
</gene>
<feature type="region of interest" description="Disordered" evidence="1">
    <location>
        <begin position="23"/>
        <end position="46"/>
    </location>
</feature>
<dbReference type="PROSITE" id="PS51257">
    <property type="entry name" value="PROKAR_LIPOPROTEIN"/>
    <property type="match status" value="1"/>
</dbReference>
<reference evidence="3 4" key="1">
    <citation type="submission" date="2016-11" db="EMBL/GenBank/DDBJ databases">
        <title>Description of two novel members of the family Erysipelotrichaceae: Ileibacterium lipovorans gen. nov., sp. nov. and Dubosiella newyorkensis, gen. nov., sp. nov.</title>
        <authorList>
            <person name="Cox L.M."/>
            <person name="Sohn J."/>
            <person name="Tyrrell K.L."/>
            <person name="Citron D.M."/>
            <person name="Lawson P.A."/>
            <person name="Patel N.B."/>
            <person name="Iizumi T."/>
            <person name="Perez-Perez G.I."/>
            <person name="Goldstein E.J."/>
            <person name="Blaser M.J."/>
        </authorList>
    </citation>
    <scope>NUCLEOTIDE SEQUENCE [LARGE SCALE GENOMIC DNA]</scope>
    <source>
        <strain evidence="3 4">NYU-BL-A3</strain>
    </source>
</reference>
<dbReference type="Pfam" id="PF05960">
    <property type="entry name" value="DUF885"/>
    <property type="match status" value="1"/>
</dbReference>
<dbReference type="AlphaFoldDB" id="A0A1U7NGQ5"/>